<gene>
    <name evidence="4" type="ORF">DJ018_15840</name>
</gene>
<keyword evidence="1 4" id="KW-0808">Transferase</keyword>
<dbReference type="RefSeq" id="WP_111515943.1">
    <property type="nucleotide sequence ID" value="NZ_QFYR01000004.1"/>
</dbReference>
<reference evidence="5" key="1">
    <citation type="submission" date="2018-05" db="EMBL/GenBank/DDBJ databases">
        <authorList>
            <person name="Li X."/>
        </authorList>
    </citation>
    <scope>NUCLEOTIDE SEQUENCE [LARGE SCALE GENOMIC DNA]</scope>
    <source>
        <strain evidence="5">YIM 73061</strain>
    </source>
</reference>
<dbReference type="Gene3D" id="3.40.630.30">
    <property type="match status" value="1"/>
</dbReference>
<evidence type="ECO:0000259" key="3">
    <source>
        <dbReference type="PROSITE" id="PS51186"/>
    </source>
</evidence>
<dbReference type="PANTHER" id="PTHR43877:SF1">
    <property type="entry name" value="ACETYLTRANSFERASE"/>
    <property type="match status" value="1"/>
</dbReference>
<protein>
    <submittedName>
        <fullName evidence="4">N-acetyltransferase</fullName>
    </submittedName>
</protein>
<dbReference type="SUPFAM" id="SSF55729">
    <property type="entry name" value="Acyl-CoA N-acyltransferases (Nat)"/>
    <property type="match status" value="1"/>
</dbReference>
<evidence type="ECO:0000313" key="5">
    <source>
        <dbReference type="Proteomes" id="UP000249725"/>
    </source>
</evidence>
<dbReference type="Pfam" id="PF13302">
    <property type="entry name" value="Acetyltransf_3"/>
    <property type="match status" value="1"/>
</dbReference>
<dbReference type="InterPro" id="IPR000182">
    <property type="entry name" value="GNAT_dom"/>
</dbReference>
<name>A0A328AF42_9CAUL</name>
<dbReference type="InterPro" id="IPR016181">
    <property type="entry name" value="Acyl_CoA_acyltransferase"/>
</dbReference>
<dbReference type="EMBL" id="QFYR01000004">
    <property type="protein sequence ID" value="RAK51408.1"/>
    <property type="molecule type" value="Genomic_DNA"/>
</dbReference>
<organism evidence="4 5">
    <name type="scientific">Phenylobacterium deserti</name>
    <dbReference type="NCBI Taxonomy" id="1914756"/>
    <lineage>
        <taxon>Bacteria</taxon>
        <taxon>Pseudomonadati</taxon>
        <taxon>Pseudomonadota</taxon>
        <taxon>Alphaproteobacteria</taxon>
        <taxon>Caulobacterales</taxon>
        <taxon>Caulobacteraceae</taxon>
        <taxon>Phenylobacterium</taxon>
    </lineage>
</organism>
<accession>A0A328AF42</accession>
<evidence type="ECO:0000256" key="2">
    <source>
        <dbReference type="ARBA" id="ARBA00023315"/>
    </source>
</evidence>
<evidence type="ECO:0000256" key="1">
    <source>
        <dbReference type="ARBA" id="ARBA00022679"/>
    </source>
</evidence>
<dbReference type="CDD" id="cd04301">
    <property type="entry name" value="NAT_SF"/>
    <property type="match status" value="1"/>
</dbReference>
<dbReference type="AlphaFoldDB" id="A0A328AF42"/>
<dbReference type="PANTHER" id="PTHR43877">
    <property type="entry name" value="AMINOALKYLPHOSPHONATE N-ACETYLTRANSFERASE-RELATED-RELATED"/>
    <property type="match status" value="1"/>
</dbReference>
<feature type="domain" description="N-acetyltransferase" evidence="3">
    <location>
        <begin position="4"/>
        <end position="141"/>
    </location>
</feature>
<keyword evidence="5" id="KW-1185">Reference proteome</keyword>
<dbReference type="Proteomes" id="UP000249725">
    <property type="component" value="Unassembled WGS sequence"/>
</dbReference>
<proteinExistence type="predicted"/>
<keyword evidence="2" id="KW-0012">Acyltransferase</keyword>
<dbReference type="OrthoDB" id="5358891at2"/>
<sequence length="141" mass="15408">MSGLVLRPAELEDARRVWLWRNDATARAASRNTGEIDWDAHAAWFPGALARTRMLIAEIDGEAVGMARLDDGPEGCTVSLNLAPEQRGKGLGRRVLEAVCAHAGPLRAEIRADNPASLRIFQACGFVETGRDGDFVQLRRD</sequence>
<evidence type="ECO:0000313" key="4">
    <source>
        <dbReference type="EMBL" id="RAK51408.1"/>
    </source>
</evidence>
<dbReference type="GO" id="GO:0016747">
    <property type="term" value="F:acyltransferase activity, transferring groups other than amino-acyl groups"/>
    <property type="evidence" value="ECO:0007669"/>
    <property type="project" value="InterPro"/>
</dbReference>
<comment type="caution">
    <text evidence="4">The sequence shown here is derived from an EMBL/GenBank/DDBJ whole genome shotgun (WGS) entry which is preliminary data.</text>
</comment>
<dbReference type="InterPro" id="IPR050832">
    <property type="entry name" value="Bact_Acetyltransf"/>
</dbReference>
<dbReference type="PROSITE" id="PS51186">
    <property type="entry name" value="GNAT"/>
    <property type="match status" value="1"/>
</dbReference>